<dbReference type="CTD" id="20208959"/>
<dbReference type="EnsemblMetazoa" id="HelroT183309">
    <property type="protein sequence ID" value="HelroP183309"/>
    <property type="gene ID" value="HelroG183309"/>
</dbReference>
<dbReference type="Gene3D" id="3.80.10.10">
    <property type="entry name" value="Ribonuclease Inhibitor"/>
    <property type="match status" value="2"/>
</dbReference>
<gene>
    <name evidence="3" type="primary">20208959</name>
    <name evidence="2" type="ORF">HELRODRAFT_183309</name>
</gene>
<dbReference type="EMBL" id="KB095830">
    <property type="protein sequence ID" value="ESO11299.1"/>
    <property type="molecule type" value="Genomic_DNA"/>
</dbReference>
<accession>T1FJG0</accession>
<organism evidence="3 4">
    <name type="scientific">Helobdella robusta</name>
    <name type="common">Californian leech</name>
    <dbReference type="NCBI Taxonomy" id="6412"/>
    <lineage>
        <taxon>Eukaryota</taxon>
        <taxon>Metazoa</taxon>
        <taxon>Spiralia</taxon>
        <taxon>Lophotrochozoa</taxon>
        <taxon>Annelida</taxon>
        <taxon>Clitellata</taxon>
        <taxon>Hirudinea</taxon>
        <taxon>Rhynchobdellida</taxon>
        <taxon>Glossiphoniidae</taxon>
        <taxon>Helobdella</taxon>
    </lineage>
</organism>
<dbReference type="SUPFAM" id="SSF81383">
    <property type="entry name" value="F-box domain"/>
    <property type="match status" value="1"/>
</dbReference>
<dbReference type="AlphaFoldDB" id="T1FJG0"/>
<proteinExistence type="predicted"/>
<evidence type="ECO:0000259" key="1">
    <source>
        <dbReference type="PROSITE" id="PS50181"/>
    </source>
</evidence>
<reference evidence="3" key="3">
    <citation type="submission" date="2015-06" db="UniProtKB">
        <authorList>
            <consortium name="EnsemblMetazoa"/>
        </authorList>
    </citation>
    <scope>IDENTIFICATION</scope>
</reference>
<protein>
    <recommendedName>
        <fullName evidence="1">F-box domain-containing protein</fullName>
    </recommendedName>
</protein>
<feature type="domain" description="F-box" evidence="1">
    <location>
        <begin position="9"/>
        <end position="56"/>
    </location>
</feature>
<dbReference type="SMART" id="SM00256">
    <property type="entry name" value="FBOX"/>
    <property type="match status" value="1"/>
</dbReference>
<dbReference type="InterPro" id="IPR036047">
    <property type="entry name" value="F-box-like_dom_sf"/>
</dbReference>
<keyword evidence="4" id="KW-1185">Reference proteome</keyword>
<dbReference type="InterPro" id="IPR032675">
    <property type="entry name" value="LRR_dom_sf"/>
</dbReference>
<dbReference type="RefSeq" id="XP_009010589.1">
    <property type="nucleotide sequence ID" value="XM_009012341.1"/>
</dbReference>
<name>T1FJG0_HELRO</name>
<dbReference type="Gene3D" id="1.20.1280.50">
    <property type="match status" value="1"/>
</dbReference>
<dbReference type="GeneID" id="20208959"/>
<reference evidence="2 4" key="2">
    <citation type="journal article" date="2013" name="Nature">
        <title>Insights into bilaterian evolution from three spiralian genomes.</title>
        <authorList>
            <person name="Simakov O."/>
            <person name="Marletaz F."/>
            <person name="Cho S.J."/>
            <person name="Edsinger-Gonzales E."/>
            <person name="Havlak P."/>
            <person name="Hellsten U."/>
            <person name="Kuo D.H."/>
            <person name="Larsson T."/>
            <person name="Lv J."/>
            <person name="Arendt D."/>
            <person name="Savage R."/>
            <person name="Osoegawa K."/>
            <person name="de Jong P."/>
            <person name="Grimwood J."/>
            <person name="Chapman J.A."/>
            <person name="Shapiro H."/>
            <person name="Aerts A."/>
            <person name="Otillar R.P."/>
            <person name="Terry A.Y."/>
            <person name="Boore J.L."/>
            <person name="Grigoriev I.V."/>
            <person name="Lindberg D.R."/>
            <person name="Seaver E.C."/>
            <person name="Weisblat D.A."/>
            <person name="Putnam N.H."/>
            <person name="Rokhsar D.S."/>
        </authorList>
    </citation>
    <scope>NUCLEOTIDE SEQUENCE</scope>
</reference>
<dbReference type="HOGENOM" id="CLU_530282_0_0_1"/>
<dbReference type="STRING" id="6412.T1FJG0"/>
<dbReference type="PROSITE" id="PS50181">
    <property type="entry name" value="FBOX"/>
    <property type="match status" value="1"/>
</dbReference>
<dbReference type="InterPro" id="IPR001810">
    <property type="entry name" value="F-box_dom"/>
</dbReference>
<evidence type="ECO:0000313" key="3">
    <source>
        <dbReference type="EnsemblMetazoa" id="HelroP183309"/>
    </source>
</evidence>
<evidence type="ECO:0000313" key="4">
    <source>
        <dbReference type="Proteomes" id="UP000015101"/>
    </source>
</evidence>
<dbReference type="EMBL" id="AMQM01008704">
    <property type="status" value="NOT_ANNOTATED_CDS"/>
    <property type="molecule type" value="Genomic_DNA"/>
</dbReference>
<dbReference type="KEGG" id="hro:HELRODRAFT_183309"/>
<dbReference type="SUPFAM" id="SSF52047">
    <property type="entry name" value="RNI-like"/>
    <property type="match status" value="1"/>
</dbReference>
<reference evidence="4" key="1">
    <citation type="submission" date="2012-12" db="EMBL/GenBank/DDBJ databases">
        <authorList>
            <person name="Hellsten U."/>
            <person name="Grimwood J."/>
            <person name="Chapman J.A."/>
            <person name="Shapiro H."/>
            <person name="Aerts A."/>
            <person name="Otillar R.P."/>
            <person name="Terry A.Y."/>
            <person name="Boore J.L."/>
            <person name="Simakov O."/>
            <person name="Marletaz F."/>
            <person name="Cho S.-J."/>
            <person name="Edsinger-Gonzales E."/>
            <person name="Havlak P."/>
            <person name="Kuo D.-H."/>
            <person name="Larsson T."/>
            <person name="Lv J."/>
            <person name="Arendt D."/>
            <person name="Savage R."/>
            <person name="Osoegawa K."/>
            <person name="de Jong P."/>
            <person name="Lindberg D.R."/>
            <person name="Seaver E.C."/>
            <person name="Weisblat D.A."/>
            <person name="Putnam N.H."/>
            <person name="Grigoriev I.V."/>
            <person name="Rokhsar D.S."/>
        </authorList>
    </citation>
    <scope>NUCLEOTIDE SEQUENCE</scope>
</reference>
<dbReference type="Pfam" id="PF12937">
    <property type="entry name" value="F-box-like"/>
    <property type="match status" value="1"/>
</dbReference>
<sequence>MEMGLQLEELEDLPLPDHLLIKIYSFLPRMRDKFRLSLTNRRLRDLFLSPQLWESFYVEFSSCHQDSLYRCKSCKGKLIRMSDSSQDDFYFSIFKGATPSLSSESKPQKLYKSHLCSHFQRVLTKYNRHVKSCSFLLGGYLDCGPLWKIGDYEKELFQTLQVAVKHCCSLENLEIGLGEWLSMHDSSINFSSVTEMDLIYKLISNNSKTLRSLSIISWPVRHEDGAPSILNSLPDLQKLSIFHPKIVDDTWIRLSASIPQPEYVFLSVQKLRNLTSLSLHCFCISAELLNELSLIKPKFNTKVYPHLTRLNILLIFEYQNRKFFDIPQEKWRTLHKTHQNLAMRLSIGNKIPYPSLFRFLEVVKCFDVESVIISQYCVYDVSLISTLAADFNRLKSFVDYTCGSADLCNLLSLVENSPLIDTLVYHGDIEDQCVLKLIAMRHWRKFEINMSNVIIKFPGQPFDPDSVLTKDETTGQYIQTAMYLEPGKGFNLTEDHQTYKKTVLNNIEKFAKSHLRQCVLGGDPCNRIW</sequence>
<evidence type="ECO:0000313" key="2">
    <source>
        <dbReference type="EMBL" id="ESO11299.1"/>
    </source>
</evidence>
<dbReference type="Proteomes" id="UP000015101">
    <property type="component" value="Unassembled WGS sequence"/>
</dbReference>
<dbReference type="InParanoid" id="T1FJG0"/>